<organism evidence="2 3">
    <name type="scientific">Clostridium ganghwense</name>
    <dbReference type="NCBI Taxonomy" id="312089"/>
    <lineage>
        <taxon>Bacteria</taxon>
        <taxon>Bacillati</taxon>
        <taxon>Bacillota</taxon>
        <taxon>Clostridia</taxon>
        <taxon>Eubacteriales</taxon>
        <taxon>Clostridiaceae</taxon>
        <taxon>Clostridium</taxon>
    </lineage>
</organism>
<keyword evidence="3" id="KW-1185">Reference proteome</keyword>
<dbReference type="SUPFAM" id="SSF50346">
    <property type="entry name" value="PRC-barrel domain"/>
    <property type="match status" value="2"/>
</dbReference>
<feature type="domain" description="PRC-barrel" evidence="1">
    <location>
        <begin position="2"/>
        <end position="61"/>
    </location>
</feature>
<dbReference type="InterPro" id="IPR027275">
    <property type="entry name" value="PRC-brl_dom"/>
</dbReference>
<name>A0ABT4CWP9_9CLOT</name>
<reference evidence="2" key="1">
    <citation type="submission" date="2022-12" db="EMBL/GenBank/DDBJ databases">
        <authorList>
            <person name="Wang J."/>
        </authorList>
    </citation>
    <scope>NUCLEOTIDE SEQUENCE</scope>
    <source>
        <strain evidence="2">HY-42-06</strain>
    </source>
</reference>
<dbReference type="EMBL" id="JAPQES010000007">
    <property type="protein sequence ID" value="MCY6372314.1"/>
    <property type="molecule type" value="Genomic_DNA"/>
</dbReference>
<gene>
    <name evidence="2" type="ORF">OXH55_16910</name>
</gene>
<accession>A0ABT4CWP9</accession>
<dbReference type="Gene3D" id="2.30.30.240">
    <property type="entry name" value="PRC-barrel domain"/>
    <property type="match status" value="2"/>
</dbReference>
<sequence length="163" mass="18860">MYRSKDFLMMEVVDIKGKKIGFIKDILIDFNKGVVTGFSISSYSLFHKSVSISKKDIISFNYKMIIKRSRKEEKLKFFPLKGIDVIDKFGNDIGIMEDIVFDNITFKINGVVVSKGLIRNFINGKKIFLIKELILGEKNILYYGEDKKMNFKTMPHDVVGKNR</sequence>
<evidence type="ECO:0000259" key="1">
    <source>
        <dbReference type="Pfam" id="PF05239"/>
    </source>
</evidence>
<comment type="caution">
    <text evidence="2">The sequence shown here is derived from an EMBL/GenBank/DDBJ whole genome shotgun (WGS) entry which is preliminary data.</text>
</comment>
<protein>
    <submittedName>
        <fullName evidence="2">PRC-barrel domain-containing protein</fullName>
    </submittedName>
</protein>
<dbReference type="InterPro" id="IPR011033">
    <property type="entry name" value="PRC_barrel-like_sf"/>
</dbReference>
<dbReference type="Pfam" id="PF05239">
    <property type="entry name" value="PRC"/>
    <property type="match status" value="1"/>
</dbReference>
<dbReference type="RefSeq" id="WP_268051279.1">
    <property type="nucleotide sequence ID" value="NZ_JAPQES010000007.1"/>
</dbReference>
<proteinExistence type="predicted"/>
<evidence type="ECO:0000313" key="3">
    <source>
        <dbReference type="Proteomes" id="UP001079657"/>
    </source>
</evidence>
<dbReference type="Proteomes" id="UP001079657">
    <property type="component" value="Unassembled WGS sequence"/>
</dbReference>
<evidence type="ECO:0000313" key="2">
    <source>
        <dbReference type="EMBL" id="MCY6372314.1"/>
    </source>
</evidence>